<sequence length="215" mass="24231">MPKQVDHEQRRQEIVAATWLALEDVGLDGTTMREIALRAECTTGRLNHYFESRDAIIVAALRQVHSAAAHRMLSALDGLTGIDALRAVLLESLPLDAQRRREWKVWLAFWSRASTDDALQSENTRRYTEWRDLISTLLKALDGANELDRGRTTDALLAIVDGLGLQATLDPTTMTARRLEQAIDQVLHDMIPRTHPHRTAETVRVAERPPARASR</sequence>
<organism evidence="7">
    <name type="scientific">freshwater metagenome</name>
    <dbReference type="NCBI Taxonomy" id="449393"/>
    <lineage>
        <taxon>unclassified sequences</taxon>
        <taxon>metagenomes</taxon>
        <taxon>ecological metagenomes</taxon>
    </lineage>
</organism>
<name>A0A6J6E4W8_9ZZZZ</name>
<evidence type="ECO:0000256" key="3">
    <source>
        <dbReference type="ARBA" id="ARBA00023125"/>
    </source>
</evidence>
<keyword evidence="2" id="KW-0805">Transcription regulation</keyword>
<evidence type="ECO:0000256" key="5">
    <source>
        <dbReference type="SAM" id="MobiDB-lite"/>
    </source>
</evidence>
<dbReference type="Gene3D" id="1.10.357.10">
    <property type="entry name" value="Tetracycline Repressor, domain 2"/>
    <property type="match status" value="1"/>
</dbReference>
<protein>
    <submittedName>
        <fullName evidence="7">Unannotated protein</fullName>
    </submittedName>
</protein>
<keyword evidence="3" id="KW-0238">DNA-binding</keyword>
<gene>
    <name evidence="7" type="ORF">UFOPK1493_02349</name>
</gene>
<dbReference type="SUPFAM" id="SSF48498">
    <property type="entry name" value="Tetracyclin repressor-like, C-terminal domain"/>
    <property type="match status" value="1"/>
</dbReference>
<dbReference type="PANTHER" id="PTHR30055:SF228">
    <property type="entry name" value="TRANSCRIPTIONAL REGULATOR-RELATED"/>
    <property type="match status" value="1"/>
</dbReference>
<feature type="region of interest" description="Disordered" evidence="5">
    <location>
        <begin position="192"/>
        <end position="215"/>
    </location>
</feature>
<dbReference type="Pfam" id="PF13977">
    <property type="entry name" value="TetR_C_6"/>
    <property type="match status" value="1"/>
</dbReference>
<dbReference type="AlphaFoldDB" id="A0A6J6E4W8"/>
<feature type="domain" description="HTH tetR-type" evidence="6">
    <location>
        <begin position="8"/>
        <end position="68"/>
    </location>
</feature>
<dbReference type="InterPro" id="IPR036271">
    <property type="entry name" value="Tet_transcr_reg_TetR-rel_C_sf"/>
</dbReference>
<dbReference type="InterPro" id="IPR050109">
    <property type="entry name" value="HTH-type_TetR-like_transc_reg"/>
</dbReference>
<reference evidence="7" key="1">
    <citation type="submission" date="2020-05" db="EMBL/GenBank/DDBJ databases">
        <authorList>
            <person name="Chiriac C."/>
            <person name="Salcher M."/>
            <person name="Ghai R."/>
            <person name="Kavagutti S V."/>
        </authorList>
    </citation>
    <scope>NUCLEOTIDE SEQUENCE</scope>
</reference>
<keyword evidence="4" id="KW-0804">Transcription</keyword>
<dbReference type="PROSITE" id="PS50977">
    <property type="entry name" value="HTH_TETR_2"/>
    <property type="match status" value="1"/>
</dbReference>
<dbReference type="Pfam" id="PF00440">
    <property type="entry name" value="TetR_N"/>
    <property type="match status" value="1"/>
</dbReference>
<dbReference type="GO" id="GO:0000976">
    <property type="term" value="F:transcription cis-regulatory region binding"/>
    <property type="evidence" value="ECO:0007669"/>
    <property type="project" value="TreeGrafter"/>
</dbReference>
<evidence type="ECO:0000259" key="6">
    <source>
        <dbReference type="PROSITE" id="PS50977"/>
    </source>
</evidence>
<dbReference type="GO" id="GO:0003700">
    <property type="term" value="F:DNA-binding transcription factor activity"/>
    <property type="evidence" value="ECO:0007669"/>
    <property type="project" value="TreeGrafter"/>
</dbReference>
<dbReference type="InterPro" id="IPR009057">
    <property type="entry name" value="Homeodomain-like_sf"/>
</dbReference>
<dbReference type="InterPro" id="IPR039538">
    <property type="entry name" value="BetI_C"/>
</dbReference>
<dbReference type="SUPFAM" id="SSF46689">
    <property type="entry name" value="Homeodomain-like"/>
    <property type="match status" value="1"/>
</dbReference>
<dbReference type="InterPro" id="IPR001647">
    <property type="entry name" value="HTH_TetR"/>
</dbReference>
<dbReference type="EMBL" id="CAEZSR010000093">
    <property type="protein sequence ID" value="CAB4570374.1"/>
    <property type="molecule type" value="Genomic_DNA"/>
</dbReference>
<evidence type="ECO:0000256" key="2">
    <source>
        <dbReference type="ARBA" id="ARBA00023015"/>
    </source>
</evidence>
<proteinExistence type="predicted"/>
<dbReference type="PANTHER" id="PTHR30055">
    <property type="entry name" value="HTH-TYPE TRANSCRIPTIONAL REGULATOR RUTR"/>
    <property type="match status" value="1"/>
</dbReference>
<evidence type="ECO:0000313" key="7">
    <source>
        <dbReference type="EMBL" id="CAB4570374.1"/>
    </source>
</evidence>
<evidence type="ECO:0000256" key="1">
    <source>
        <dbReference type="ARBA" id="ARBA00022491"/>
    </source>
</evidence>
<keyword evidence="1" id="KW-0678">Repressor</keyword>
<accession>A0A6J6E4W8</accession>
<evidence type="ECO:0000256" key="4">
    <source>
        <dbReference type="ARBA" id="ARBA00023163"/>
    </source>
</evidence>